<gene>
    <name evidence="2" type="ORF">GCM10010121_012690</name>
</gene>
<evidence type="ECO:0000313" key="3">
    <source>
        <dbReference type="Proteomes" id="UP000657574"/>
    </source>
</evidence>
<evidence type="ECO:0000259" key="1">
    <source>
        <dbReference type="Pfam" id="PF13460"/>
    </source>
</evidence>
<name>A0A917K8G9_9ACTN</name>
<protein>
    <recommendedName>
        <fullName evidence="1">NAD(P)-binding domain-containing protein</fullName>
    </recommendedName>
</protein>
<dbReference type="Pfam" id="PF13460">
    <property type="entry name" value="NAD_binding_10"/>
    <property type="match status" value="1"/>
</dbReference>
<keyword evidence="3" id="KW-1185">Reference proteome</keyword>
<reference evidence="2" key="2">
    <citation type="submission" date="2020-09" db="EMBL/GenBank/DDBJ databases">
        <authorList>
            <person name="Sun Q."/>
            <person name="Ohkuma M."/>
        </authorList>
    </citation>
    <scope>NUCLEOTIDE SEQUENCE</scope>
    <source>
        <strain evidence="2">JCM 3086</strain>
    </source>
</reference>
<dbReference type="RefSeq" id="WP_229840004.1">
    <property type="nucleotide sequence ID" value="NZ_BMQA01000003.1"/>
</dbReference>
<dbReference type="AlphaFoldDB" id="A0A917K8G9"/>
<organism evidence="2 3">
    <name type="scientific">Streptomyces brasiliensis</name>
    <dbReference type="NCBI Taxonomy" id="1954"/>
    <lineage>
        <taxon>Bacteria</taxon>
        <taxon>Bacillati</taxon>
        <taxon>Actinomycetota</taxon>
        <taxon>Actinomycetes</taxon>
        <taxon>Kitasatosporales</taxon>
        <taxon>Streptomycetaceae</taxon>
        <taxon>Streptomyces</taxon>
    </lineage>
</organism>
<reference evidence="2" key="1">
    <citation type="journal article" date="2014" name="Int. J. Syst. Evol. Microbiol.">
        <title>Complete genome sequence of Corynebacterium casei LMG S-19264T (=DSM 44701T), isolated from a smear-ripened cheese.</title>
        <authorList>
            <consortium name="US DOE Joint Genome Institute (JGI-PGF)"/>
            <person name="Walter F."/>
            <person name="Albersmeier A."/>
            <person name="Kalinowski J."/>
            <person name="Ruckert C."/>
        </authorList>
    </citation>
    <scope>NUCLEOTIDE SEQUENCE</scope>
    <source>
        <strain evidence="2">JCM 3086</strain>
    </source>
</reference>
<accession>A0A917K8G9</accession>
<dbReference type="Proteomes" id="UP000657574">
    <property type="component" value="Unassembled WGS sequence"/>
</dbReference>
<dbReference type="InterPro" id="IPR016040">
    <property type="entry name" value="NAD(P)-bd_dom"/>
</dbReference>
<comment type="caution">
    <text evidence="2">The sequence shown here is derived from an EMBL/GenBank/DDBJ whole genome shotgun (WGS) entry which is preliminary data.</text>
</comment>
<evidence type="ECO:0000313" key="2">
    <source>
        <dbReference type="EMBL" id="GGJ03825.1"/>
    </source>
</evidence>
<feature type="domain" description="NAD(P)-binding" evidence="1">
    <location>
        <begin position="2"/>
        <end position="55"/>
    </location>
</feature>
<dbReference type="Gene3D" id="3.40.50.720">
    <property type="entry name" value="NAD(P)-binding Rossmann-like Domain"/>
    <property type="match status" value="1"/>
</dbReference>
<dbReference type="EMBL" id="BMQA01000003">
    <property type="protein sequence ID" value="GGJ03825.1"/>
    <property type="molecule type" value="Genomic_DNA"/>
</dbReference>
<proteinExistence type="predicted"/>
<sequence>MIMNSGLDWTIVRFIAPNNKPKQPRARVGFFGTDKLGFPVSRADIAAFTAQQVEDTTYTGRAPAISN</sequence>